<name>Q95TE1_DROME</name>
<sequence>MAIRHQNYRSRLGRSPLMPPASGWNDPEVASLRLGTVLIGELEHPRPVAERRIWEVLWACPRERLRPRHSFYPFSSSCQLSATAEESRTAAASSRESAWAVVPQCGGGASYGPDSVKGGAVGGG</sequence>
<dbReference type="EMBL" id="AY059451">
    <property type="protein sequence ID" value="AAL13357.1"/>
    <property type="molecule type" value="mRNA"/>
</dbReference>
<protein>
    <submittedName>
        <fullName evidence="2">LD25304p</fullName>
    </submittedName>
</protein>
<dbReference type="FlyBase" id="FBgn0037213">
    <property type="gene designation" value="CG12581"/>
</dbReference>
<proteinExistence type="evidence at transcript level"/>
<feature type="region of interest" description="Disordered" evidence="1">
    <location>
        <begin position="1"/>
        <end position="20"/>
    </location>
</feature>
<evidence type="ECO:0000256" key="1">
    <source>
        <dbReference type="SAM" id="MobiDB-lite"/>
    </source>
</evidence>
<reference evidence="2" key="1">
    <citation type="submission" date="2001-10" db="EMBL/GenBank/DDBJ databases">
        <authorList>
            <person name="Stapleton M."/>
            <person name="Brokstein P."/>
            <person name="Hong L."/>
            <person name="Agbayani A."/>
            <person name="Carlson J."/>
            <person name="Champe M."/>
            <person name="Chavez C."/>
            <person name="Dorsett V."/>
            <person name="Farfan D."/>
            <person name="Frise E."/>
            <person name="George R."/>
            <person name="Gonzalez M."/>
            <person name="Guarin H."/>
            <person name="Li P."/>
            <person name="Liao G."/>
            <person name="Miranda A."/>
            <person name="Mungall C.J."/>
            <person name="Nunoo J."/>
            <person name="Pacleb J."/>
            <person name="Paragas V."/>
            <person name="Park S."/>
            <person name="Phouanenavong S."/>
            <person name="Wan K."/>
            <person name="Yu C."/>
            <person name="Lewis S.E."/>
            <person name="Rubin G.M."/>
            <person name="Celniker S."/>
        </authorList>
    </citation>
    <scope>NUCLEOTIDE SEQUENCE</scope>
    <source>
        <strain evidence="2">Berkeley</strain>
    </source>
</reference>
<accession>Q95TE1</accession>
<gene>
    <name evidence="2 3" type="ORF">CG12581</name>
</gene>
<dbReference type="AlphaFoldDB" id="Q95TE1"/>
<evidence type="ECO:0000313" key="2">
    <source>
        <dbReference type="EMBL" id="AAL13357.1"/>
    </source>
</evidence>
<organism evidence="2">
    <name type="scientific">Drosophila melanogaster</name>
    <name type="common">Fruit fly</name>
    <dbReference type="NCBI Taxonomy" id="7227"/>
    <lineage>
        <taxon>Eukaryota</taxon>
        <taxon>Metazoa</taxon>
        <taxon>Ecdysozoa</taxon>
        <taxon>Arthropoda</taxon>
        <taxon>Hexapoda</taxon>
        <taxon>Insecta</taxon>
        <taxon>Pterygota</taxon>
        <taxon>Neoptera</taxon>
        <taxon>Endopterygota</taxon>
        <taxon>Diptera</taxon>
        <taxon>Brachycera</taxon>
        <taxon>Muscomorpha</taxon>
        <taxon>Ephydroidea</taxon>
        <taxon>Drosophilidae</taxon>
        <taxon>Drosophila</taxon>
        <taxon>Sophophora</taxon>
    </lineage>
</organism>
<dbReference type="AGR" id="FB:FBgn0037213"/>
<feature type="compositionally biased region" description="Basic residues" evidence="1">
    <location>
        <begin position="1"/>
        <end position="12"/>
    </location>
</feature>
<dbReference type="OrthoDB" id="10007483at2759"/>
<evidence type="ECO:0000313" key="3">
    <source>
        <dbReference type="FlyBase" id="FBgn0037213"/>
    </source>
</evidence>